<sequence>MLVSMLLHRKARPMNSLFSRFKRLPEPSKTAAGWPKWTSETAFATPNFHFETQISDYTKKTTADVIQLLKPKSFLELYDSYIADARYVLEIGFFQGGMPLYISDMSTAEKIVAIDLSHVPEPISGIISAKGLQHRVSMHGGVNQSDVERVTAIIQDEFKEKSIDLIADDASHLYEPTKRSFETCFSYLKPGGRYIIEDWGWSHWNKGDFLKGHKLFSEETTPLSQLILEIVLAQCAQGGVIAKIEIFNGSLIAITRGTALKHGERLDLDSLVNGGRILDLRRRVD</sequence>
<name>A0A380W2E1_AFIFE</name>
<evidence type="ECO:0008006" key="3">
    <source>
        <dbReference type="Google" id="ProtNLM"/>
    </source>
</evidence>
<reference evidence="1 2" key="1">
    <citation type="submission" date="2018-06" db="EMBL/GenBank/DDBJ databases">
        <authorList>
            <consortium name="Pathogen Informatics"/>
            <person name="Doyle S."/>
        </authorList>
    </citation>
    <scope>NUCLEOTIDE SEQUENCE [LARGE SCALE GENOMIC DNA]</scope>
    <source>
        <strain evidence="1 2">NCTC12722</strain>
    </source>
</reference>
<dbReference type="SUPFAM" id="SSF53335">
    <property type="entry name" value="S-adenosyl-L-methionine-dependent methyltransferases"/>
    <property type="match status" value="1"/>
</dbReference>
<evidence type="ECO:0000313" key="1">
    <source>
        <dbReference type="EMBL" id="SUU83104.1"/>
    </source>
</evidence>
<gene>
    <name evidence="1" type="ORF">NCTC12722_00264</name>
</gene>
<dbReference type="AlphaFoldDB" id="A0A380W2E1"/>
<protein>
    <recommendedName>
        <fullName evidence="3">Class I SAM-dependent methyltransferase</fullName>
    </recommendedName>
</protein>
<dbReference type="Pfam" id="PF13578">
    <property type="entry name" value="Methyltransf_24"/>
    <property type="match status" value="1"/>
</dbReference>
<dbReference type="InterPro" id="IPR029063">
    <property type="entry name" value="SAM-dependent_MTases_sf"/>
</dbReference>
<organism evidence="1 2">
    <name type="scientific">Afipia felis</name>
    <name type="common">Cat scratch disease bacillus</name>
    <dbReference type="NCBI Taxonomy" id="1035"/>
    <lineage>
        <taxon>Bacteria</taxon>
        <taxon>Pseudomonadati</taxon>
        <taxon>Pseudomonadota</taxon>
        <taxon>Alphaproteobacteria</taxon>
        <taxon>Hyphomicrobiales</taxon>
        <taxon>Nitrobacteraceae</taxon>
        <taxon>Afipia</taxon>
    </lineage>
</organism>
<dbReference type="Proteomes" id="UP000254343">
    <property type="component" value="Unassembled WGS sequence"/>
</dbReference>
<dbReference type="EMBL" id="UIGB01000001">
    <property type="protein sequence ID" value="SUU83104.1"/>
    <property type="molecule type" value="Genomic_DNA"/>
</dbReference>
<accession>A0A380W2E1</accession>
<dbReference type="Gene3D" id="3.40.50.150">
    <property type="entry name" value="Vaccinia Virus protein VP39"/>
    <property type="match status" value="1"/>
</dbReference>
<proteinExistence type="predicted"/>
<evidence type="ECO:0000313" key="2">
    <source>
        <dbReference type="Proteomes" id="UP000254343"/>
    </source>
</evidence>